<dbReference type="Gene3D" id="3.20.20.140">
    <property type="entry name" value="Metal-dependent hydrolases"/>
    <property type="match status" value="1"/>
</dbReference>
<dbReference type="SUPFAM" id="SSF51556">
    <property type="entry name" value="Metallo-dependent hydrolases"/>
    <property type="match status" value="1"/>
</dbReference>
<evidence type="ECO:0000313" key="2">
    <source>
        <dbReference type="EMBL" id="MPM59861.1"/>
    </source>
</evidence>
<evidence type="ECO:0000259" key="1">
    <source>
        <dbReference type="Pfam" id="PF01979"/>
    </source>
</evidence>
<dbReference type="Pfam" id="PF01979">
    <property type="entry name" value="Amidohydro_1"/>
    <property type="match status" value="1"/>
</dbReference>
<dbReference type="EMBL" id="VSSQ01017492">
    <property type="protein sequence ID" value="MPM59861.1"/>
    <property type="molecule type" value="Genomic_DNA"/>
</dbReference>
<sequence>MDCQGQVLLPGWVDAHTHVGLWGEAEGRASYDGNESSGPITAQVRGLDAVNPAHHSFADARSIGTTTVQTGPGSGNILGGELLTIKTAGTIIDHMVLRAPSGLKSALGENPKRFHGEMMKRMPSTRMGSAAMLREWLIKGQEYRKKMEQGKADPDLGLLNVVKVLNKEIPLRVHAHRADDIVTAIRIAKEFDLCISLEHCTEGHLIADYLAEAGFPACVGPTLGHRSKVETQNLSFDTPFALYKAGVKFALITDHPFVPIPFYNIVGALATAHGLPEEAALRAMTLSPAEILGVDHRVGSLEVGKDADFVIWSGHPFKTRSRVLRTYINGQVVYQG</sequence>
<dbReference type="PANTHER" id="PTHR43135:SF3">
    <property type="entry name" value="ALPHA-D-RIBOSE 1-METHYLPHOSPHONATE 5-TRIPHOSPHATE DIPHOSPHATASE"/>
    <property type="match status" value="1"/>
</dbReference>
<keyword evidence="2" id="KW-0378">Hydrolase</keyword>
<dbReference type="EC" id="3.5.2.7" evidence="2"/>
<dbReference type="AlphaFoldDB" id="A0A645B5G9"/>
<dbReference type="InterPro" id="IPR006680">
    <property type="entry name" value="Amidohydro-rel"/>
</dbReference>
<organism evidence="2">
    <name type="scientific">bioreactor metagenome</name>
    <dbReference type="NCBI Taxonomy" id="1076179"/>
    <lineage>
        <taxon>unclassified sequences</taxon>
        <taxon>metagenomes</taxon>
        <taxon>ecological metagenomes</taxon>
    </lineage>
</organism>
<accession>A0A645B5G9</accession>
<gene>
    <name evidence="2" type="primary">hutI_26</name>
    <name evidence="2" type="ORF">SDC9_106707</name>
</gene>
<dbReference type="InterPro" id="IPR011059">
    <property type="entry name" value="Metal-dep_hydrolase_composite"/>
</dbReference>
<dbReference type="InterPro" id="IPR051781">
    <property type="entry name" value="Metallo-dep_Hydrolase"/>
</dbReference>
<reference evidence="2" key="1">
    <citation type="submission" date="2019-08" db="EMBL/GenBank/DDBJ databases">
        <authorList>
            <person name="Kucharzyk K."/>
            <person name="Murdoch R.W."/>
            <person name="Higgins S."/>
            <person name="Loffler F."/>
        </authorList>
    </citation>
    <scope>NUCLEOTIDE SEQUENCE</scope>
</reference>
<dbReference type="PANTHER" id="PTHR43135">
    <property type="entry name" value="ALPHA-D-RIBOSE 1-METHYLPHOSPHONATE 5-TRIPHOSPHATE DIPHOSPHATASE"/>
    <property type="match status" value="1"/>
</dbReference>
<feature type="domain" description="Amidohydrolase-related" evidence="1">
    <location>
        <begin position="242"/>
        <end position="333"/>
    </location>
</feature>
<dbReference type="GO" id="GO:0050480">
    <property type="term" value="F:imidazolonepropionase activity"/>
    <property type="evidence" value="ECO:0007669"/>
    <property type="project" value="UniProtKB-EC"/>
</dbReference>
<proteinExistence type="predicted"/>
<comment type="caution">
    <text evidence="2">The sequence shown here is derived from an EMBL/GenBank/DDBJ whole genome shotgun (WGS) entry which is preliminary data.</text>
</comment>
<protein>
    <submittedName>
        <fullName evidence="2">Imidazolonepropionase</fullName>
        <ecNumber evidence="2">3.5.2.7</ecNumber>
    </submittedName>
</protein>
<dbReference type="InterPro" id="IPR032466">
    <property type="entry name" value="Metal_Hydrolase"/>
</dbReference>
<dbReference type="CDD" id="cd01309">
    <property type="entry name" value="Met_dep_hydrolase_C"/>
    <property type="match status" value="1"/>
</dbReference>
<dbReference type="SUPFAM" id="SSF51338">
    <property type="entry name" value="Composite domain of metallo-dependent hydrolases"/>
    <property type="match status" value="1"/>
</dbReference>
<name>A0A645B5G9_9ZZZZ</name>